<dbReference type="PANTHER" id="PTHR30193">
    <property type="entry name" value="ABC TRANSPORTER PERMEASE PROTEIN"/>
    <property type="match status" value="1"/>
</dbReference>
<evidence type="ECO:0000256" key="3">
    <source>
        <dbReference type="ARBA" id="ARBA00022475"/>
    </source>
</evidence>
<dbReference type="CDD" id="cd06261">
    <property type="entry name" value="TM_PBP2"/>
    <property type="match status" value="1"/>
</dbReference>
<feature type="transmembrane region" description="Helical" evidence="7">
    <location>
        <begin position="21"/>
        <end position="42"/>
    </location>
</feature>
<comment type="similarity">
    <text evidence="7">Belongs to the binding-protein-dependent transport system permease family.</text>
</comment>
<dbReference type="OrthoDB" id="9804439at2"/>
<feature type="transmembrane region" description="Helical" evidence="7">
    <location>
        <begin position="226"/>
        <end position="248"/>
    </location>
</feature>
<dbReference type="EMBL" id="SDMQ01000015">
    <property type="protein sequence ID" value="TBT83024.1"/>
    <property type="molecule type" value="Genomic_DNA"/>
</dbReference>
<comment type="caution">
    <text evidence="9">The sequence shown here is derived from an EMBL/GenBank/DDBJ whole genome shotgun (WGS) entry which is preliminary data.</text>
</comment>
<comment type="subcellular location">
    <subcellularLocation>
        <location evidence="1 7">Cell membrane</location>
        <topology evidence="1 7">Multi-pass membrane protein</topology>
    </subcellularLocation>
</comment>
<evidence type="ECO:0000256" key="7">
    <source>
        <dbReference type="RuleBase" id="RU363032"/>
    </source>
</evidence>
<keyword evidence="4 7" id="KW-0812">Transmembrane</keyword>
<accession>A0A4Q9KBK9</accession>
<dbReference type="GO" id="GO:0005886">
    <property type="term" value="C:plasma membrane"/>
    <property type="evidence" value="ECO:0007669"/>
    <property type="project" value="UniProtKB-SubCell"/>
</dbReference>
<dbReference type="InterPro" id="IPR051393">
    <property type="entry name" value="ABC_transporter_permease"/>
</dbReference>
<feature type="domain" description="ABC transmembrane type-1" evidence="8">
    <location>
        <begin position="82"/>
        <end position="294"/>
    </location>
</feature>
<dbReference type="SUPFAM" id="SSF161098">
    <property type="entry name" value="MetI-like"/>
    <property type="match status" value="1"/>
</dbReference>
<evidence type="ECO:0000256" key="5">
    <source>
        <dbReference type="ARBA" id="ARBA00022989"/>
    </source>
</evidence>
<dbReference type="AlphaFoldDB" id="A0A4Q9KBK9"/>
<feature type="transmembrane region" description="Helical" evidence="7">
    <location>
        <begin position="160"/>
        <end position="178"/>
    </location>
</feature>
<keyword evidence="5 7" id="KW-1133">Transmembrane helix</keyword>
<sequence length="303" mass="33396">MTSIAQEGRTRIYRSSKVRSQAMAGLLFVLPMLVLFVVFRFVPTLGAFGLSLTDYKISGEFEFVGVKNYADFFTSTIARNALATTLLYALIYVPLILLIALASALVLHRIVWGSSFFRGTLFLPYVTSFVLAGIIWLWIFDLQGPLNATLGVINLGPVPFLTGAQPMVLTSLAAVSAWRGFGYSMLILLAGLKSIPGELYESARIDGASVGRQFTDITLPLLRPSLFFVLVIETIGAFQVFDTIYVMTGGGPARASYSLVYYLYDSGFKFFNFGYAAAIGVILFVIVFLISMVQRRVLDREEP</sequence>
<feature type="transmembrane region" description="Helical" evidence="7">
    <location>
        <begin position="86"/>
        <end position="107"/>
    </location>
</feature>
<evidence type="ECO:0000256" key="4">
    <source>
        <dbReference type="ARBA" id="ARBA00022692"/>
    </source>
</evidence>
<dbReference type="Gene3D" id="1.10.3720.10">
    <property type="entry name" value="MetI-like"/>
    <property type="match status" value="1"/>
</dbReference>
<dbReference type="InterPro" id="IPR035906">
    <property type="entry name" value="MetI-like_sf"/>
</dbReference>
<evidence type="ECO:0000256" key="1">
    <source>
        <dbReference type="ARBA" id="ARBA00004651"/>
    </source>
</evidence>
<evidence type="ECO:0000256" key="2">
    <source>
        <dbReference type="ARBA" id="ARBA00022448"/>
    </source>
</evidence>
<feature type="transmembrane region" description="Helical" evidence="7">
    <location>
        <begin position="268"/>
        <end position="290"/>
    </location>
</feature>
<dbReference type="GO" id="GO:0055085">
    <property type="term" value="P:transmembrane transport"/>
    <property type="evidence" value="ECO:0007669"/>
    <property type="project" value="InterPro"/>
</dbReference>
<organism evidence="9 10">
    <name type="scientific">Propioniciclava sinopodophylli</name>
    <dbReference type="NCBI Taxonomy" id="1837344"/>
    <lineage>
        <taxon>Bacteria</taxon>
        <taxon>Bacillati</taxon>
        <taxon>Actinomycetota</taxon>
        <taxon>Actinomycetes</taxon>
        <taxon>Propionibacteriales</taxon>
        <taxon>Propionibacteriaceae</taxon>
        <taxon>Propioniciclava</taxon>
    </lineage>
</organism>
<dbReference type="InterPro" id="IPR000515">
    <property type="entry name" value="MetI-like"/>
</dbReference>
<feature type="transmembrane region" description="Helical" evidence="7">
    <location>
        <begin position="119"/>
        <end position="140"/>
    </location>
</feature>
<keyword evidence="10" id="KW-1185">Reference proteome</keyword>
<protein>
    <submittedName>
        <fullName evidence="9">Sugar ABC transporter permease</fullName>
    </submittedName>
</protein>
<dbReference type="Proteomes" id="UP000292373">
    <property type="component" value="Unassembled WGS sequence"/>
</dbReference>
<evidence type="ECO:0000259" key="8">
    <source>
        <dbReference type="PROSITE" id="PS50928"/>
    </source>
</evidence>
<keyword evidence="6 7" id="KW-0472">Membrane</keyword>
<dbReference type="Pfam" id="PF00528">
    <property type="entry name" value="BPD_transp_1"/>
    <property type="match status" value="1"/>
</dbReference>
<dbReference type="PROSITE" id="PS50928">
    <property type="entry name" value="ABC_TM1"/>
    <property type="match status" value="1"/>
</dbReference>
<proteinExistence type="inferred from homology"/>
<evidence type="ECO:0000313" key="10">
    <source>
        <dbReference type="Proteomes" id="UP000292373"/>
    </source>
</evidence>
<evidence type="ECO:0000256" key="6">
    <source>
        <dbReference type="ARBA" id="ARBA00023136"/>
    </source>
</evidence>
<keyword evidence="3" id="KW-1003">Cell membrane</keyword>
<evidence type="ECO:0000313" key="9">
    <source>
        <dbReference type="EMBL" id="TBT83024.1"/>
    </source>
</evidence>
<reference evidence="9 10" key="1">
    <citation type="submission" date="2019-01" db="EMBL/GenBank/DDBJ databases">
        <title>Lactibacter flavus gen. nov., sp. nov., a novel bacterium of the family Propionibacteriaceae isolated from raw milk and dairy products.</title>
        <authorList>
            <person name="Huptas C."/>
            <person name="Wenning M."/>
            <person name="Breitenwieser F."/>
            <person name="Doll E."/>
            <person name="Von Neubeck M."/>
            <person name="Busse H.-J."/>
            <person name="Scherer S."/>
        </authorList>
    </citation>
    <scope>NUCLEOTIDE SEQUENCE [LARGE SCALE GENOMIC DNA]</scope>
    <source>
        <strain evidence="9 10">KCTC 33808</strain>
    </source>
</reference>
<dbReference type="PANTHER" id="PTHR30193:SF37">
    <property type="entry name" value="INNER MEMBRANE ABC TRANSPORTER PERMEASE PROTEIN YCJO"/>
    <property type="match status" value="1"/>
</dbReference>
<gene>
    <name evidence="9" type="ORF">ET989_12875</name>
</gene>
<name>A0A4Q9KBK9_9ACTN</name>
<keyword evidence="2 7" id="KW-0813">Transport</keyword>